<dbReference type="InParanoid" id="A0A1Q3CC99"/>
<dbReference type="AlphaFoldDB" id="A0A1Q3CC99"/>
<organism evidence="2 3">
    <name type="scientific">Cephalotus follicularis</name>
    <name type="common">Albany pitcher plant</name>
    <dbReference type="NCBI Taxonomy" id="3775"/>
    <lineage>
        <taxon>Eukaryota</taxon>
        <taxon>Viridiplantae</taxon>
        <taxon>Streptophyta</taxon>
        <taxon>Embryophyta</taxon>
        <taxon>Tracheophyta</taxon>
        <taxon>Spermatophyta</taxon>
        <taxon>Magnoliopsida</taxon>
        <taxon>eudicotyledons</taxon>
        <taxon>Gunneridae</taxon>
        <taxon>Pentapetalae</taxon>
        <taxon>rosids</taxon>
        <taxon>fabids</taxon>
        <taxon>Oxalidales</taxon>
        <taxon>Cephalotaceae</taxon>
        <taxon>Cephalotus</taxon>
    </lineage>
</organism>
<feature type="transmembrane region" description="Helical" evidence="1">
    <location>
        <begin position="27"/>
        <end position="47"/>
    </location>
</feature>
<evidence type="ECO:0000313" key="3">
    <source>
        <dbReference type="Proteomes" id="UP000187406"/>
    </source>
</evidence>
<proteinExistence type="predicted"/>
<keyword evidence="1" id="KW-0472">Membrane</keyword>
<comment type="caution">
    <text evidence="2">The sequence shown here is derived from an EMBL/GenBank/DDBJ whole genome shotgun (WGS) entry which is preliminary data.</text>
</comment>
<protein>
    <submittedName>
        <fullName evidence="2">Uncharacterized protein</fullName>
    </submittedName>
</protein>
<dbReference type="EMBL" id="BDDD01001673">
    <property type="protein sequence ID" value="GAV77748.1"/>
    <property type="molecule type" value="Genomic_DNA"/>
</dbReference>
<name>A0A1Q3CC99_CEPFO</name>
<keyword evidence="3" id="KW-1185">Reference proteome</keyword>
<reference evidence="3" key="1">
    <citation type="submission" date="2016-04" db="EMBL/GenBank/DDBJ databases">
        <title>Cephalotus genome sequencing.</title>
        <authorList>
            <person name="Fukushima K."/>
            <person name="Hasebe M."/>
            <person name="Fang X."/>
        </authorList>
    </citation>
    <scope>NUCLEOTIDE SEQUENCE [LARGE SCALE GENOMIC DNA]</scope>
    <source>
        <strain evidence="3">cv. St1</strain>
    </source>
</reference>
<feature type="non-terminal residue" evidence="2">
    <location>
        <position position="1"/>
    </location>
</feature>
<keyword evidence="1" id="KW-1133">Transmembrane helix</keyword>
<evidence type="ECO:0000256" key="1">
    <source>
        <dbReference type="SAM" id="Phobius"/>
    </source>
</evidence>
<sequence>FHPYHIYTFSLSCLLIPTPHDIYPYNIITLSPVLPLLSFLISISIYYNTCYMANTCIINTHTTFEDTNITCSFLFTIEHNQQSRREVLKFLLATTSSPTTSFEAYSTGGF</sequence>
<evidence type="ECO:0000313" key="2">
    <source>
        <dbReference type="EMBL" id="GAV77748.1"/>
    </source>
</evidence>
<accession>A0A1Q3CC99</accession>
<keyword evidence="1" id="KW-0812">Transmembrane</keyword>
<gene>
    <name evidence="2" type="ORF">CFOL_v3_21218</name>
</gene>
<dbReference type="Proteomes" id="UP000187406">
    <property type="component" value="Unassembled WGS sequence"/>
</dbReference>